<comment type="caution">
    <text evidence="1">The sequence shown here is derived from an EMBL/GenBank/DDBJ whole genome shotgun (WGS) entry which is preliminary data.</text>
</comment>
<organism evidence="1 2">
    <name type="scientific">Periplaneta americana</name>
    <name type="common">American cockroach</name>
    <name type="synonym">Blatta americana</name>
    <dbReference type="NCBI Taxonomy" id="6978"/>
    <lineage>
        <taxon>Eukaryota</taxon>
        <taxon>Metazoa</taxon>
        <taxon>Ecdysozoa</taxon>
        <taxon>Arthropoda</taxon>
        <taxon>Hexapoda</taxon>
        <taxon>Insecta</taxon>
        <taxon>Pterygota</taxon>
        <taxon>Neoptera</taxon>
        <taxon>Polyneoptera</taxon>
        <taxon>Dictyoptera</taxon>
        <taxon>Blattodea</taxon>
        <taxon>Blattoidea</taxon>
        <taxon>Blattidae</taxon>
        <taxon>Blattinae</taxon>
        <taxon>Periplaneta</taxon>
    </lineage>
</organism>
<accession>A0ABQ8TLI7</accession>
<protein>
    <submittedName>
        <fullName evidence="1">Uncharacterized protein</fullName>
    </submittedName>
</protein>
<evidence type="ECO:0000313" key="1">
    <source>
        <dbReference type="EMBL" id="KAJ4447490.1"/>
    </source>
</evidence>
<reference evidence="1 2" key="1">
    <citation type="journal article" date="2022" name="Allergy">
        <title>Genome assembly and annotation of Periplaneta americana reveal a comprehensive cockroach allergen profile.</title>
        <authorList>
            <person name="Wang L."/>
            <person name="Xiong Q."/>
            <person name="Saelim N."/>
            <person name="Wang L."/>
            <person name="Nong W."/>
            <person name="Wan A.T."/>
            <person name="Shi M."/>
            <person name="Liu X."/>
            <person name="Cao Q."/>
            <person name="Hui J.H.L."/>
            <person name="Sookrung N."/>
            <person name="Leung T.F."/>
            <person name="Tungtrongchitr A."/>
            <person name="Tsui S.K.W."/>
        </authorList>
    </citation>
    <scope>NUCLEOTIDE SEQUENCE [LARGE SCALE GENOMIC DNA]</scope>
    <source>
        <strain evidence="1">PWHHKU_190912</strain>
    </source>
</reference>
<name>A0ABQ8TLI7_PERAM</name>
<gene>
    <name evidence="1" type="ORF">ANN_09497</name>
</gene>
<dbReference type="Proteomes" id="UP001148838">
    <property type="component" value="Unassembled WGS sequence"/>
</dbReference>
<proteinExistence type="predicted"/>
<keyword evidence="2" id="KW-1185">Reference proteome</keyword>
<sequence>MFFSILIPPDRLFGLCSKDISKRQAIENPEEYLEIISKYSKVVKVGTQECEIFDWKTEAEKIFKSINAWYFKFAPCKRYILKRSINNNRNILVRIENYYMHDTGCFKYITKKEIHVTQMVPKCIPPQPNLVHPKKISDVKRLLQIHFSENWRQNAKLDIYKPLIENVDALDSSNEVDTNDCACELMEEYPELCL</sequence>
<dbReference type="EMBL" id="JAJSOF020000005">
    <property type="protein sequence ID" value="KAJ4447490.1"/>
    <property type="molecule type" value="Genomic_DNA"/>
</dbReference>
<evidence type="ECO:0000313" key="2">
    <source>
        <dbReference type="Proteomes" id="UP001148838"/>
    </source>
</evidence>